<comment type="caution">
    <text evidence="3">The sequence shown here is derived from an EMBL/GenBank/DDBJ whole genome shotgun (WGS) entry which is preliminary data.</text>
</comment>
<feature type="transmembrane region" description="Helical" evidence="1">
    <location>
        <begin position="12"/>
        <end position="34"/>
    </location>
</feature>
<dbReference type="InterPro" id="IPR019692">
    <property type="entry name" value="CFP-6_PH"/>
</dbReference>
<gene>
    <name evidence="3" type="ORF">ACFFGH_30900</name>
</gene>
<proteinExistence type="predicted"/>
<feature type="transmembrane region" description="Helical" evidence="1">
    <location>
        <begin position="40"/>
        <end position="60"/>
    </location>
</feature>
<dbReference type="Pfam" id="PF10756">
    <property type="entry name" value="bPH_6"/>
    <property type="match status" value="1"/>
</dbReference>
<sequence length="202" mass="21786">MVFRPARFQPSFGRVLTVVVSAVAIAALGGFLLTGDVDGLLRYGALPLLLIAVVWALFWAPELRVEEHAVTVRNVLRTHFVPWNAIQRIDTRFSLTLYTADGKIDVWAAPAPSRYTVPSMTEHDARRVAESARAAGGSIRPGDSLTSASGAAAHVIRLHWELLRDEGALDAAPPHPVRVQWHYGTAALLAVLTAAAISGLLL</sequence>
<protein>
    <submittedName>
        <fullName evidence="3">PH domain-containing protein</fullName>
    </submittedName>
</protein>
<organism evidence="3 4">
    <name type="scientific">Lysobacter korlensis</name>
    <dbReference type="NCBI Taxonomy" id="553636"/>
    <lineage>
        <taxon>Bacteria</taxon>
        <taxon>Pseudomonadati</taxon>
        <taxon>Pseudomonadota</taxon>
        <taxon>Gammaproteobacteria</taxon>
        <taxon>Lysobacterales</taxon>
        <taxon>Lysobacteraceae</taxon>
        <taxon>Lysobacter</taxon>
    </lineage>
</organism>
<dbReference type="EMBL" id="JBHLTG010000012">
    <property type="protein sequence ID" value="MFC0682260.1"/>
    <property type="molecule type" value="Genomic_DNA"/>
</dbReference>
<evidence type="ECO:0000256" key="1">
    <source>
        <dbReference type="SAM" id="Phobius"/>
    </source>
</evidence>
<feature type="transmembrane region" description="Helical" evidence="1">
    <location>
        <begin position="181"/>
        <end position="201"/>
    </location>
</feature>
<accession>A0ABV6RZ55</accession>
<evidence type="ECO:0000313" key="4">
    <source>
        <dbReference type="Proteomes" id="UP001589896"/>
    </source>
</evidence>
<reference evidence="3 4" key="1">
    <citation type="submission" date="2024-09" db="EMBL/GenBank/DDBJ databases">
        <authorList>
            <person name="Sun Q."/>
            <person name="Mori K."/>
        </authorList>
    </citation>
    <scope>NUCLEOTIDE SEQUENCE [LARGE SCALE GENOMIC DNA]</scope>
    <source>
        <strain evidence="3 4">KCTC 23076</strain>
    </source>
</reference>
<keyword evidence="1" id="KW-0472">Membrane</keyword>
<name>A0ABV6RZ55_9GAMM</name>
<keyword evidence="1" id="KW-1133">Transmembrane helix</keyword>
<keyword evidence="1" id="KW-0812">Transmembrane</keyword>
<evidence type="ECO:0000313" key="3">
    <source>
        <dbReference type="EMBL" id="MFC0682260.1"/>
    </source>
</evidence>
<dbReference type="RefSeq" id="WP_386676119.1">
    <property type="nucleotide sequence ID" value="NZ_JBHLTG010000012.1"/>
</dbReference>
<feature type="domain" description="Low molecular weight protein antigen 6 PH" evidence="2">
    <location>
        <begin position="61"/>
        <end position="134"/>
    </location>
</feature>
<dbReference type="Proteomes" id="UP001589896">
    <property type="component" value="Unassembled WGS sequence"/>
</dbReference>
<keyword evidence="4" id="KW-1185">Reference proteome</keyword>
<evidence type="ECO:0000259" key="2">
    <source>
        <dbReference type="Pfam" id="PF10756"/>
    </source>
</evidence>